<keyword evidence="3" id="KW-1185">Reference proteome</keyword>
<dbReference type="Proteomes" id="UP000196655">
    <property type="component" value="Unassembled WGS sequence"/>
</dbReference>
<comment type="caution">
    <text evidence="2">The sequence shown here is derived from an EMBL/GenBank/DDBJ whole genome shotgun (WGS) entry which is preliminary data.</text>
</comment>
<dbReference type="STRING" id="1122125.GCA_000423185_02580"/>
<organism evidence="2 3">
    <name type="scientific">Inquilinus limosus</name>
    <dbReference type="NCBI Taxonomy" id="171674"/>
    <lineage>
        <taxon>Bacteria</taxon>
        <taxon>Pseudomonadati</taxon>
        <taxon>Pseudomonadota</taxon>
        <taxon>Alphaproteobacteria</taxon>
        <taxon>Rhodospirillales</taxon>
        <taxon>Rhodospirillaceae</taxon>
        <taxon>Inquilinus</taxon>
    </lineage>
</organism>
<dbReference type="OrthoDB" id="9814791at2"/>
<dbReference type="RefSeq" id="WP_088153021.1">
    <property type="nucleotide sequence ID" value="NZ_NHON01000043.1"/>
</dbReference>
<sequence>MPALFAKPAPGTDASVPDTPNDGRDDFFPLFGRWAVSHRRLRRRLAGDTLWDEFAGHSEMRPLIGGLGTIDDNILELPSGTYRAATLRLFDTESKLWSIWWFDGRSLHMDEAPLRGRFENGIGTFFADDVWEGTPIRVRFIWSEITGRSARWEQAFSTDGGGNWETNWIMRFERTGD</sequence>
<name>A0A211ZIV9_9PROT</name>
<protein>
    <submittedName>
        <fullName evidence="2">DUF1579 domain-containing protein</fullName>
    </submittedName>
</protein>
<dbReference type="AlphaFoldDB" id="A0A211ZIV9"/>
<evidence type="ECO:0000313" key="3">
    <source>
        <dbReference type="Proteomes" id="UP000196655"/>
    </source>
</evidence>
<proteinExistence type="predicted"/>
<gene>
    <name evidence="2" type="ORF">BWR60_21275</name>
</gene>
<accession>A0A211ZIV9</accession>
<dbReference type="EMBL" id="NHON01000043">
    <property type="protein sequence ID" value="OWJ65124.1"/>
    <property type="molecule type" value="Genomic_DNA"/>
</dbReference>
<evidence type="ECO:0000313" key="2">
    <source>
        <dbReference type="EMBL" id="OWJ65124.1"/>
    </source>
</evidence>
<reference evidence="3" key="1">
    <citation type="submission" date="2017-05" db="EMBL/GenBank/DDBJ databases">
        <authorList>
            <person name="Macchi M."/>
            <person name="Festa S."/>
            <person name="Coppotelli B.M."/>
            <person name="Morelli I.S."/>
        </authorList>
    </citation>
    <scope>NUCLEOTIDE SEQUENCE [LARGE SCALE GENOMIC DNA]</scope>
    <source>
        <strain evidence="3">I</strain>
    </source>
</reference>
<evidence type="ECO:0000256" key="1">
    <source>
        <dbReference type="SAM" id="MobiDB-lite"/>
    </source>
</evidence>
<feature type="region of interest" description="Disordered" evidence="1">
    <location>
        <begin position="1"/>
        <end position="21"/>
    </location>
</feature>